<dbReference type="SUPFAM" id="SSF53756">
    <property type="entry name" value="UDP-Glycosyltransferase/glycogen phosphorylase"/>
    <property type="match status" value="1"/>
</dbReference>
<dbReference type="EMBL" id="LBJM01000010">
    <property type="protein sequence ID" value="RXH42078.1"/>
    <property type="molecule type" value="Genomic_DNA"/>
</dbReference>
<feature type="domain" description="Glycosyl transferase family 1" evidence="1">
    <location>
        <begin position="174"/>
        <end position="312"/>
    </location>
</feature>
<evidence type="ECO:0000313" key="2">
    <source>
        <dbReference type="EMBL" id="RXH42078.1"/>
    </source>
</evidence>
<dbReference type="Pfam" id="PF00534">
    <property type="entry name" value="Glycos_transf_1"/>
    <property type="match status" value="1"/>
</dbReference>
<reference evidence="2 3" key="1">
    <citation type="submission" date="2015-04" db="EMBL/GenBank/DDBJ databases">
        <title>Comparative genomics of rhizobia nodulating Arachis hypogaea in China.</title>
        <authorList>
            <person name="Li Y."/>
        </authorList>
    </citation>
    <scope>NUCLEOTIDE SEQUENCE [LARGE SCALE GENOMIC DNA]</scope>
    <source>
        <strain evidence="2 3">CCBAU 51787</strain>
    </source>
</reference>
<evidence type="ECO:0000259" key="1">
    <source>
        <dbReference type="Pfam" id="PF00534"/>
    </source>
</evidence>
<dbReference type="PANTHER" id="PTHR45947:SF3">
    <property type="entry name" value="SULFOQUINOVOSYL TRANSFERASE SQD2"/>
    <property type="match status" value="1"/>
</dbReference>
<dbReference type="Proteomes" id="UP000290565">
    <property type="component" value="Unassembled WGS sequence"/>
</dbReference>
<dbReference type="CDD" id="cd03801">
    <property type="entry name" value="GT4_PimA-like"/>
    <property type="match status" value="1"/>
</dbReference>
<proteinExistence type="predicted"/>
<dbReference type="PANTHER" id="PTHR45947">
    <property type="entry name" value="SULFOQUINOVOSYL TRANSFERASE SQD2"/>
    <property type="match status" value="1"/>
</dbReference>
<dbReference type="Gene3D" id="3.40.50.2000">
    <property type="entry name" value="Glycogen Phosphorylase B"/>
    <property type="match status" value="2"/>
</dbReference>
<dbReference type="GO" id="GO:0016757">
    <property type="term" value="F:glycosyltransferase activity"/>
    <property type="evidence" value="ECO:0007669"/>
    <property type="project" value="InterPro"/>
</dbReference>
<sequence>MPTPRRFIVAIGQIPPPVDGLAYITSEYIKLLAEDHEVTVLNISPKVAKRGVTYHLSRTFTVLFASVHLVLNAWRANRACYMPCQSDFGLVYTIYLLALARLFKYPTYLHHHNFGYINEKRRIMALALRAGGPQVVHIFLCERMRKRFSETYRKPERSLVISNAAFVLPQANQAHPSPGAPLRIGLLSNLNREKGLYLFLDLLRAGREQGLNIQGMLAGPLDEHRDGSAVEAAQKELGESLKYAGPLYADDKLRFYESIDVFVFPTIYANEAQPTVIYEALAAGNLVIAYERGCIASQVGEKGLIIPQNEPFVPSALAWLHDLHANREKLKSRVSLAKSTEDMHATERARARAALALPSSVL</sequence>
<accession>A0A4Q0STF6</accession>
<dbReference type="InterPro" id="IPR050194">
    <property type="entry name" value="Glycosyltransferase_grp1"/>
</dbReference>
<gene>
    <name evidence="2" type="ORF">XH94_04275</name>
</gene>
<organism evidence="2 3">
    <name type="scientific">Bradyrhizobium zhanjiangense</name>
    <dbReference type="NCBI Taxonomy" id="1325107"/>
    <lineage>
        <taxon>Bacteria</taxon>
        <taxon>Pseudomonadati</taxon>
        <taxon>Pseudomonadota</taxon>
        <taxon>Alphaproteobacteria</taxon>
        <taxon>Hyphomicrobiales</taxon>
        <taxon>Nitrobacteraceae</taxon>
        <taxon>Bradyrhizobium</taxon>
    </lineage>
</organism>
<dbReference type="AlphaFoldDB" id="A0A4Q0STF6"/>
<dbReference type="InterPro" id="IPR001296">
    <property type="entry name" value="Glyco_trans_1"/>
</dbReference>
<name>A0A4Q0STF6_9BRAD</name>
<comment type="caution">
    <text evidence="2">The sequence shown here is derived from an EMBL/GenBank/DDBJ whole genome shotgun (WGS) entry which is preliminary data.</text>
</comment>
<evidence type="ECO:0000313" key="3">
    <source>
        <dbReference type="Proteomes" id="UP000290565"/>
    </source>
</evidence>
<protein>
    <recommendedName>
        <fullName evidence="1">Glycosyl transferase family 1 domain-containing protein</fullName>
    </recommendedName>
</protein>